<keyword evidence="1" id="KW-1133">Transmembrane helix</keyword>
<name>A0A1X7TVR4_AMPQE</name>
<dbReference type="InParanoid" id="A0A1X7TVR4"/>
<dbReference type="AlphaFoldDB" id="A0A1X7TVR4"/>
<feature type="transmembrane region" description="Helical" evidence="1">
    <location>
        <begin position="81"/>
        <end position="102"/>
    </location>
</feature>
<evidence type="ECO:0000256" key="1">
    <source>
        <dbReference type="SAM" id="Phobius"/>
    </source>
</evidence>
<keyword evidence="1" id="KW-0472">Membrane</keyword>
<keyword evidence="1" id="KW-0812">Transmembrane</keyword>
<reference evidence="2" key="1">
    <citation type="submission" date="2017-05" db="UniProtKB">
        <authorList>
            <consortium name="EnsemblMetazoa"/>
        </authorList>
    </citation>
    <scope>IDENTIFICATION</scope>
</reference>
<protein>
    <submittedName>
        <fullName evidence="2">Uncharacterized protein</fullName>
    </submittedName>
</protein>
<organism evidence="2">
    <name type="scientific">Amphimedon queenslandica</name>
    <name type="common">Sponge</name>
    <dbReference type="NCBI Taxonomy" id="400682"/>
    <lineage>
        <taxon>Eukaryota</taxon>
        <taxon>Metazoa</taxon>
        <taxon>Porifera</taxon>
        <taxon>Demospongiae</taxon>
        <taxon>Heteroscleromorpha</taxon>
        <taxon>Haplosclerida</taxon>
        <taxon>Niphatidae</taxon>
        <taxon>Amphimedon</taxon>
    </lineage>
</organism>
<evidence type="ECO:0000313" key="2">
    <source>
        <dbReference type="EnsemblMetazoa" id="Aqu2.1.19170_001"/>
    </source>
</evidence>
<proteinExistence type="predicted"/>
<accession>A0A1X7TVR4</accession>
<sequence>PSPVARYPSPVAPYPSPVAPYPSPVAAYPSSVAPYPSSVAAYPSPVAPYPSSVVPPDAPCLFPAMLPVSRFPLTVTEDNTVLFHALFLLLSFPCLVTFSPSLQGST</sequence>
<dbReference type="EnsemblMetazoa" id="Aqu2.1.19170_001">
    <property type="protein sequence ID" value="Aqu2.1.19170_001"/>
    <property type="gene ID" value="Aqu2.1.19170"/>
</dbReference>